<protein>
    <submittedName>
        <fullName evidence="1">Uncharacterized protein</fullName>
    </submittedName>
</protein>
<evidence type="ECO:0000313" key="2">
    <source>
        <dbReference type="Proteomes" id="UP000005150"/>
    </source>
</evidence>
<organism evidence="1 2">
    <name type="scientific">Bacteroides salyersiae CL02T12C01</name>
    <dbReference type="NCBI Taxonomy" id="997887"/>
    <lineage>
        <taxon>Bacteria</taxon>
        <taxon>Pseudomonadati</taxon>
        <taxon>Bacteroidota</taxon>
        <taxon>Bacteroidia</taxon>
        <taxon>Bacteroidales</taxon>
        <taxon>Bacteroidaceae</taxon>
        <taxon>Bacteroides</taxon>
    </lineage>
</organism>
<proteinExistence type="predicted"/>
<dbReference type="Proteomes" id="UP000005150">
    <property type="component" value="Unassembled WGS sequence"/>
</dbReference>
<dbReference type="AlphaFoldDB" id="I9T0H4"/>
<accession>I9T0H4</accession>
<evidence type="ECO:0000313" key="1">
    <source>
        <dbReference type="EMBL" id="EIY62053.1"/>
    </source>
</evidence>
<dbReference type="HOGENOM" id="CLU_3040580_0_0_10"/>
<name>I9T0H4_9BACE</name>
<sequence length="54" mass="6239">MGTLLCLYNCYTHLKNKYFTGIKKGYLSQTANLFVNLKSNTMKNTLQIYVLSIE</sequence>
<keyword evidence="2" id="KW-1185">Reference proteome</keyword>
<gene>
    <name evidence="1" type="ORF">HMPREF1071_02673</name>
</gene>
<comment type="caution">
    <text evidence="1">The sequence shown here is derived from an EMBL/GenBank/DDBJ whole genome shotgun (WGS) entry which is preliminary data.</text>
</comment>
<reference evidence="1 2" key="1">
    <citation type="submission" date="2012-02" db="EMBL/GenBank/DDBJ databases">
        <title>The Genome Sequence of Bacteroides salyersiae CL02T12C01.</title>
        <authorList>
            <consortium name="The Broad Institute Genome Sequencing Platform"/>
            <person name="Earl A."/>
            <person name="Ward D."/>
            <person name="Feldgarden M."/>
            <person name="Gevers D."/>
            <person name="Zitomersky N.L."/>
            <person name="Coyne M.J."/>
            <person name="Comstock L.E."/>
            <person name="Young S.K."/>
            <person name="Zeng Q."/>
            <person name="Gargeya S."/>
            <person name="Fitzgerald M."/>
            <person name="Haas B."/>
            <person name="Abouelleil A."/>
            <person name="Alvarado L."/>
            <person name="Arachchi H.M."/>
            <person name="Berlin A."/>
            <person name="Chapman S.B."/>
            <person name="Gearin G."/>
            <person name="Goldberg J."/>
            <person name="Griggs A."/>
            <person name="Gujja S."/>
            <person name="Hansen M."/>
            <person name="Heiman D."/>
            <person name="Howarth C."/>
            <person name="Larimer J."/>
            <person name="Lui A."/>
            <person name="MacDonald P.J.P."/>
            <person name="McCowen C."/>
            <person name="Montmayeur A."/>
            <person name="Murphy C."/>
            <person name="Neiman D."/>
            <person name="Pearson M."/>
            <person name="Priest M."/>
            <person name="Roberts A."/>
            <person name="Saif S."/>
            <person name="Shea T."/>
            <person name="Sisk P."/>
            <person name="Stolte C."/>
            <person name="Sykes S."/>
            <person name="Wortman J."/>
            <person name="Nusbaum C."/>
            <person name="Birren B."/>
        </authorList>
    </citation>
    <scope>NUCLEOTIDE SEQUENCE [LARGE SCALE GENOMIC DNA]</scope>
    <source>
        <strain evidence="1 2">CL02T12C01</strain>
    </source>
</reference>
<dbReference type="EMBL" id="AGXV01000032">
    <property type="protein sequence ID" value="EIY62053.1"/>
    <property type="molecule type" value="Genomic_DNA"/>
</dbReference>